<keyword evidence="1" id="KW-0732">Signal</keyword>
<evidence type="ECO:0000313" key="3">
    <source>
        <dbReference type="Proteomes" id="UP000245783"/>
    </source>
</evidence>
<dbReference type="RefSeq" id="XP_025366213.1">
    <property type="nucleotide sequence ID" value="XM_025515746.1"/>
</dbReference>
<feature type="chain" id="PRO_5016458616" description="Glycopeptide" evidence="1">
    <location>
        <begin position="20"/>
        <end position="162"/>
    </location>
</feature>
<evidence type="ECO:0008006" key="4">
    <source>
        <dbReference type="Google" id="ProtNLM"/>
    </source>
</evidence>
<organism evidence="2 3">
    <name type="scientific">Ceraceosorus guamensis</name>
    <dbReference type="NCBI Taxonomy" id="1522189"/>
    <lineage>
        <taxon>Eukaryota</taxon>
        <taxon>Fungi</taxon>
        <taxon>Dikarya</taxon>
        <taxon>Basidiomycota</taxon>
        <taxon>Ustilaginomycotina</taxon>
        <taxon>Exobasidiomycetes</taxon>
        <taxon>Ceraceosorales</taxon>
        <taxon>Ceraceosoraceae</taxon>
        <taxon>Ceraceosorus</taxon>
    </lineage>
</organism>
<dbReference type="OrthoDB" id="3342934at2759"/>
<evidence type="ECO:0000256" key="1">
    <source>
        <dbReference type="SAM" id="SignalP"/>
    </source>
</evidence>
<gene>
    <name evidence="2" type="ORF">IE81DRAFT_343585</name>
</gene>
<dbReference type="GeneID" id="37037616"/>
<protein>
    <recommendedName>
        <fullName evidence="4">Glycopeptide</fullName>
    </recommendedName>
</protein>
<reference evidence="2 3" key="1">
    <citation type="journal article" date="2018" name="Mol. Biol. Evol.">
        <title>Broad Genomic Sampling Reveals a Smut Pathogenic Ancestry of the Fungal Clade Ustilaginomycotina.</title>
        <authorList>
            <person name="Kijpornyongpan T."/>
            <person name="Mondo S.J."/>
            <person name="Barry K."/>
            <person name="Sandor L."/>
            <person name="Lee J."/>
            <person name="Lipzen A."/>
            <person name="Pangilinan J."/>
            <person name="LaButti K."/>
            <person name="Hainaut M."/>
            <person name="Henrissat B."/>
            <person name="Grigoriev I.V."/>
            <person name="Spatafora J.W."/>
            <person name="Aime M.C."/>
        </authorList>
    </citation>
    <scope>NUCLEOTIDE SEQUENCE [LARGE SCALE GENOMIC DNA]</scope>
    <source>
        <strain evidence="2 3">MCA 4658</strain>
    </source>
</reference>
<name>A0A316VRL9_9BASI</name>
<dbReference type="STRING" id="1522189.A0A316VRL9"/>
<dbReference type="AlphaFoldDB" id="A0A316VRL9"/>
<dbReference type="Proteomes" id="UP000245783">
    <property type="component" value="Unassembled WGS sequence"/>
</dbReference>
<sequence>MQFTTAFATLALGAVAVQAGHQINFSAPGCDNAIMQVPGHGNYGTGTYDFGEVSGVIASAAKGVQCSQDGVPCSSIEFALNGGVSSADNTLISPHKYTGAMSFTLIGANPGDKGPSATCDNPNCGPDNAFYIDGTDAQSRFSSQSQRQVNDANAGINLSITC</sequence>
<feature type="signal peptide" evidence="1">
    <location>
        <begin position="1"/>
        <end position="19"/>
    </location>
</feature>
<accession>A0A316VRL9</accession>
<dbReference type="InParanoid" id="A0A316VRL9"/>
<dbReference type="EMBL" id="KZ819500">
    <property type="protein sequence ID" value="PWN39053.1"/>
    <property type="molecule type" value="Genomic_DNA"/>
</dbReference>
<proteinExistence type="predicted"/>
<keyword evidence="3" id="KW-1185">Reference proteome</keyword>
<evidence type="ECO:0000313" key="2">
    <source>
        <dbReference type="EMBL" id="PWN39053.1"/>
    </source>
</evidence>